<dbReference type="InterPro" id="IPR001881">
    <property type="entry name" value="EGF-like_Ca-bd_dom"/>
</dbReference>
<feature type="signal peptide" evidence="15">
    <location>
        <begin position="1"/>
        <end position="27"/>
    </location>
</feature>
<dbReference type="SMART" id="SM00181">
    <property type="entry name" value="EGF"/>
    <property type="match status" value="4"/>
</dbReference>
<keyword evidence="4" id="KW-0677">Repeat</keyword>
<dbReference type="Gene3D" id="3.30.70.3310">
    <property type="match status" value="1"/>
</dbReference>
<feature type="compositionally biased region" description="Basic and acidic residues" evidence="13">
    <location>
        <begin position="916"/>
        <end position="926"/>
    </location>
</feature>
<dbReference type="GO" id="GO:0012505">
    <property type="term" value="C:endomembrane system"/>
    <property type="evidence" value="ECO:0007669"/>
    <property type="project" value="UniProtKB-SubCell"/>
</dbReference>
<keyword evidence="18" id="KW-1185">Reference proteome</keyword>
<keyword evidence="2 14" id="KW-0812">Transmembrane</keyword>
<feature type="repeat" description="ANK" evidence="11">
    <location>
        <begin position="840"/>
        <end position="862"/>
    </location>
</feature>
<dbReference type="GO" id="GO:0005509">
    <property type="term" value="F:calcium ion binding"/>
    <property type="evidence" value="ECO:0007669"/>
    <property type="project" value="InterPro"/>
</dbReference>
<dbReference type="Pfam" id="PF00008">
    <property type="entry name" value="EGF"/>
    <property type="match status" value="2"/>
</dbReference>
<dbReference type="Gene3D" id="3.30.300.320">
    <property type="match status" value="1"/>
</dbReference>
<evidence type="ECO:0000313" key="19">
    <source>
        <dbReference type="WBParaSite" id="ALUE_0001072601-mRNA-1"/>
    </source>
</evidence>
<evidence type="ECO:0000256" key="15">
    <source>
        <dbReference type="SAM" id="SignalP"/>
    </source>
</evidence>
<dbReference type="InterPro" id="IPR000800">
    <property type="entry name" value="Notch_dom"/>
</dbReference>
<evidence type="ECO:0000256" key="4">
    <source>
        <dbReference type="ARBA" id="ARBA00022737"/>
    </source>
</evidence>
<dbReference type="SMART" id="SM00248">
    <property type="entry name" value="ANK"/>
    <property type="match status" value="6"/>
</dbReference>
<evidence type="ECO:0000313" key="18">
    <source>
        <dbReference type="Proteomes" id="UP000036681"/>
    </source>
</evidence>
<keyword evidence="7 14" id="KW-0472">Membrane</keyword>
<dbReference type="SMART" id="SM00179">
    <property type="entry name" value="EGF_CA"/>
    <property type="match status" value="1"/>
</dbReference>
<evidence type="ECO:0000256" key="14">
    <source>
        <dbReference type="SAM" id="Phobius"/>
    </source>
</evidence>
<evidence type="ECO:0000256" key="5">
    <source>
        <dbReference type="ARBA" id="ARBA00022989"/>
    </source>
</evidence>
<evidence type="ECO:0000256" key="13">
    <source>
        <dbReference type="SAM" id="MobiDB-lite"/>
    </source>
</evidence>
<dbReference type="PROSITE" id="PS50088">
    <property type="entry name" value="ANK_REPEAT"/>
    <property type="match status" value="3"/>
</dbReference>
<name>A0A9J2PMF0_ASCLU</name>
<keyword evidence="5 14" id="KW-1133">Transmembrane helix</keyword>
<evidence type="ECO:0000256" key="7">
    <source>
        <dbReference type="ARBA" id="ARBA00023136"/>
    </source>
</evidence>
<protein>
    <submittedName>
        <fullName evidence="19">Uncharacterized protein</fullName>
    </submittedName>
</protein>
<dbReference type="InterPro" id="IPR002110">
    <property type="entry name" value="Ankyrin_rpt"/>
</dbReference>
<dbReference type="Pfam" id="PF00066">
    <property type="entry name" value="Notch"/>
    <property type="match status" value="2"/>
</dbReference>
<comment type="subcellular location">
    <subcellularLocation>
        <location evidence="10">Endomembrane system</location>
        <topology evidence="10">Single-pass type I membrane protein</topology>
    </subcellularLocation>
</comment>
<keyword evidence="9" id="KW-0325">Glycoprotein</keyword>
<feature type="disulfide bond" evidence="12">
    <location>
        <begin position="65"/>
        <end position="74"/>
    </location>
</feature>
<evidence type="ECO:0000256" key="11">
    <source>
        <dbReference type="PROSITE-ProRule" id="PRU00023"/>
    </source>
</evidence>
<feature type="region of interest" description="Disordered" evidence="13">
    <location>
        <begin position="868"/>
        <end position="901"/>
    </location>
</feature>
<dbReference type="WBParaSite" id="ALUE_0001072601-mRNA-1">
    <property type="protein sequence ID" value="ALUE_0001072601-mRNA-1"/>
    <property type="gene ID" value="ALUE_0001072601"/>
</dbReference>
<feature type="domain" description="LNR" evidence="17">
    <location>
        <begin position="225"/>
        <end position="265"/>
    </location>
</feature>
<dbReference type="InterPro" id="IPR035993">
    <property type="entry name" value="Notch-like_dom_sf"/>
</dbReference>
<dbReference type="Proteomes" id="UP000036681">
    <property type="component" value="Unplaced"/>
</dbReference>
<keyword evidence="3 15" id="KW-0732">Signal</keyword>
<dbReference type="Gene3D" id="2.10.25.10">
    <property type="entry name" value="Laminin"/>
    <property type="match status" value="3"/>
</dbReference>
<feature type="domain" description="EGF-like" evidence="16">
    <location>
        <begin position="77"/>
        <end position="121"/>
    </location>
</feature>
<evidence type="ECO:0000256" key="10">
    <source>
        <dbReference type="ARBA" id="ARBA00046288"/>
    </source>
</evidence>
<dbReference type="PROSITE" id="PS50026">
    <property type="entry name" value="EGF_3"/>
    <property type="match status" value="3"/>
</dbReference>
<dbReference type="PROSITE" id="PS50297">
    <property type="entry name" value="ANK_REP_REGION"/>
    <property type="match status" value="3"/>
</dbReference>
<dbReference type="AlphaFoldDB" id="A0A9J2PMF0"/>
<feature type="domain" description="EGF-like" evidence="16">
    <location>
        <begin position="30"/>
        <end position="75"/>
    </location>
</feature>
<dbReference type="FunFam" id="2.10.25.10:FF:000173">
    <property type="entry name" value="Neurogenic locus notch protein 2"/>
    <property type="match status" value="1"/>
</dbReference>
<keyword evidence="6 11" id="KW-0040">ANK repeat</keyword>
<evidence type="ECO:0000256" key="2">
    <source>
        <dbReference type="ARBA" id="ARBA00022692"/>
    </source>
</evidence>
<organism evidence="18 19">
    <name type="scientific">Ascaris lumbricoides</name>
    <name type="common">Giant roundworm</name>
    <dbReference type="NCBI Taxonomy" id="6252"/>
    <lineage>
        <taxon>Eukaryota</taxon>
        <taxon>Metazoa</taxon>
        <taxon>Ecdysozoa</taxon>
        <taxon>Nematoda</taxon>
        <taxon>Chromadorea</taxon>
        <taxon>Rhabditida</taxon>
        <taxon>Spirurina</taxon>
        <taxon>Ascaridomorpha</taxon>
        <taxon>Ascaridoidea</taxon>
        <taxon>Ascarididae</taxon>
        <taxon>Ascaris</taxon>
    </lineage>
</organism>
<feature type="region of interest" description="Disordered" evidence="13">
    <location>
        <begin position="916"/>
        <end position="950"/>
    </location>
</feature>
<evidence type="ECO:0000256" key="3">
    <source>
        <dbReference type="ARBA" id="ARBA00022729"/>
    </source>
</evidence>
<dbReference type="SMART" id="SM00004">
    <property type="entry name" value="NL"/>
    <property type="match status" value="2"/>
</dbReference>
<evidence type="ECO:0000256" key="8">
    <source>
        <dbReference type="ARBA" id="ARBA00023157"/>
    </source>
</evidence>
<reference evidence="19" key="1">
    <citation type="submission" date="2023-03" db="UniProtKB">
        <authorList>
            <consortium name="WormBaseParasite"/>
        </authorList>
    </citation>
    <scope>IDENTIFICATION</scope>
</reference>
<evidence type="ECO:0000256" key="1">
    <source>
        <dbReference type="ARBA" id="ARBA00022536"/>
    </source>
</evidence>
<evidence type="ECO:0000259" key="17">
    <source>
        <dbReference type="PROSITE" id="PS50258"/>
    </source>
</evidence>
<feature type="repeat" description="ANK" evidence="11">
    <location>
        <begin position="807"/>
        <end position="839"/>
    </location>
</feature>
<dbReference type="Gene3D" id="1.25.40.20">
    <property type="entry name" value="Ankyrin repeat-containing domain"/>
    <property type="match status" value="2"/>
</dbReference>
<dbReference type="PANTHER" id="PTHR24126">
    <property type="entry name" value="ANKYRIN REPEAT, PH AND SEC7 DOMAIN CONTAINING PROTEIN SECG-RELATED"/>
    <property type="match status" value="1"/>
</dbReference>
<dbReference type="PROSITE" id="PS50258">
    <property type="entry name" value="LNR"/>
    <property type="match status" value="1"/>
</dbReference>
<feature type="repeat" description="ANK" evidence="11">
    <location>
        <begin position="774"/>
        <end position="806"/>
    </location>
</feature>
<comment type="caution">
    <text evidence="12">Lacks conserved residue(s) required for the propagation of feature annotation.</text>
</comment>
<dbReference type="SUPFAM" id="SSF48403">
    <property type="entry name" value="Ankyrin repeat"/>
    <property type="match status" value="1"/>
</dbReference>
<feature type="compositionally biased region" description="Basic residues" evidence="13">
    <location>
        <begin position="876"/>
        <end position="888"/>
    </location>
</feature>
<dbReference type="InterPro" id="IPR000742">
    <property type="entry name" value="EGF"/>
</dbReference>
<feature type="compositionally biased region" description="Low complexity" evidence="13">
    <location>
        <begin position="929"/>
        <end position="940"/>
    </location>
</feature>
<dbReference type="CDD" id="cd00054">
    <property type="entry name" value="EGF_CA"/>
    <property type="match status" value="1"/>
</dbReference>
<evidence type="ECO:0000256" key="9">
    <source>
        <dbReference type="ARBA" id="ARBA00023180"/>
    </source>
</evidence>
<sequence>MKRCCATSAYSDAIFEWMLLLIGGLKCAVEVGGCTQMPCNNGGICIVDRNVSSPHIKGIGGSCICPAGFGGELCEVKLRSCYEEPCRNGALCIPLDESADNSKEEQFICRCRYGWKGTFCEEDVDECEEYTQYCGNGGTCVNSNGSAMCLCPMGFTGDNCERPLDRCKLEGFCKNGGTCDEQFCICQDGLLLSFFLFELSTLKGYSGDRCERVVPYWEDYRRAHCTEYPEFCALRFADGKCNEECNDQNCFYDGFDCIRNSTAKCRMPAFCAAKYNDGECDHICSGVECGFDGGDCDMSSSRQSDKENSLALIINASPEIVLWKLRPLLASLARMLHSSVRISRDAANMSEIFVWSTSDGVGERIDIRNTSRYVHSGKNADGVILFMDIDVSGCLRRRQESLGSPSFPCFTSASNAAVFLLAALSSEVVYDILQTDGERKVLGLTIDEVYAKGDRIKHSAPSKDIFRLLVAIAVVLLVVLSIIALFGFNGILRRRKRQQTSSLRTWIVPRDDRTKNFAVNGCDGMHSDYFPHEYKTVEVLPDKRFKCSSTEEQENVRLSYENVLDTTDEQAVPTETKEYFCDDSLFEPCVVCTENKNEEDTEPELIKAVREGCLDKVGELVAKGIDVNCEDADGNSALHHAILANNVLVLRLLLATHKCNLYAVNALGQMPLTLTVSKPHVSQECARILLDAMNEENTAIQRATDDIALLRSDASLGNSTTPISASTKIKKRSPPQVSLKLLAKDFVCVSPSENGPLSRFVLCESDERSVIDLYGRSALHYAALNNRPQLLALFYSNGLKLDHRDNKGETALHLAAREGHYASVEMLLSLGANKEVTDQLGRTAYHMAAERNRAEVMELLLKSPKSSSRFTALPGVKRKRRTKLRRPARTSSPPHERGYSSAMELQLPDMLKQRHDLSKNDQDAHSKNSSGTLTRSSPSSHFEERPNASPAASLRVLTPQEEILQAAHFNFEFLPPAASEENDGQWYDEDFLDGVPCIMSESLISEQLFKNLEDITKDISAELSDTMLDGSDRRARRCSAYFELHLFSSFCRLKYRNC</sequence>
<keyword evidence="1 12" id="KW-0245">EGF-like domain</keyword>
<evidence type="ECO:0000256" key="6">
    <source>
        <dbReference type="ARBA" id="ARBA00023043"/>
    </source>
</evidence>
<feature type="chain" id="PRO_5039939612" evidence="15">
    <location>
        <begin position="28"/>
        <end position="1058"/>
    </location>
</feature>
<dbReference type="PROSITE" id="PS01186">
    <property type="entry name" value="EGF_2"/>
    <property type="match status" value="3"/>
</dbReference>
<dbReference type="SUPFAM" id="SSF90193">
    <property type="entry name" value="Notch domain"/>
    <property type="match status" value="2"/>
</dbReference>
<dbReference type="SUPFAM" id="SSF57196">
    <property type="entry name" value="EGF/Laminin"/>
    <property type="match status" value="3"/>
</dbReference>
<accession>A0A9J2PMF0</accession>
<feature type="disulfide bond" evidence="12">
    <location>
        <begin position="111"/>
        <end position="120"/>
    </location>
</feature>
<dbReference type="Pfam" id="PF12796">
    <property type="entry name" value="Ank_2"/>
    <property type="match status" value="2"/>
</dbReference>
<feature type="disulfide bond" evidence="12">
    <location>
        <begin position="151"/>
        <end position="160"/>
    </location>
</feature>
<evidence type="ECO:0000259" key="16">
    <source>
        <dbReference type="PROSITE" id="PS50026"/>
    </source>
</evidence>
<feature type="transmembrane region" description="Helical" evidence="14">
    <location>
        <begin position="465"/>
        <end position="488"/>
    </location>
</feature>
<dbReference type="PROSITE" id="PS00022">
    <property type="entry name" value="EGF_1"/>
    <property type="match status" value="3"/>
</dbReference>
<evidence type="ECO:0000256" key="12">
    <source>
        <dbReference type="PROSITE-ProRule" id="PRU00076"/>
    </source>
</evidence>
<proteinExistence type="predicted"/>
<dbReference type="InterPro" id="IPR036770">
    <property type="entry name" value="Ankyrin_rpt-contain_sf"/>
</dbReference>
<dbReference type="PANTHER" id="PTHR24126:SF14">
    <property type="entry name" value="ANK_REP_REGION DOMAIN-CONTAINING PROTEIN"/>
    <property type="match status" value="1"/>
</dbReference>
<feature type="domain" description="EGF-like" evidence="16">
    <location>
        <begin position="123"/>
        <end position="161"/>
    </location>
</feature>
<keyword evidence="8 12" id="KW-1015">Disulfide bond</keyword>